<proteinExistence type="predicted"/>
<reference evidence="1 2" key="1">
    <citation type="submission" date="2020-01" db="EMBL/GenBank/DDBJ databases">
        <title>Patterns of diversity and host range of bacteriophage communities associated with bean-nodulatin bacteria.</title>
        <authorList>
            <person name="Vann Cauwenberghe J."/>
            <person name="Santamaria R.I."/>
            <person name="Bustos P."/>
            <person name="Juarez S."/>
            <person name="Gonzalez V."/>
        </authorList>
    </citation>
    <scope>NUCLEOTIDE SEQUENCE [LARGE SCALE GENOMIC DNA]</scope>
    <source>
        <strain evidence="2">RHph</strain>
    </source>
</reference>
<accession>A0A7S5RI73</accession>
<dbReference type="EMBL" id="MN988525">
    <property type="protein sequence ID" value="QIG72644.1"/>
    <property type="molecule type" value="Genomic_DNA"/>
</dbReference>
<dbReference type="Proteomes" id="UP000655883">
    <property type="component" value="Segment"/>
</dbReference>
<evidence type="ECO:0000313" key="1">
    <source>
        <dbReference type="EMBL" id="QIG72644.1"/>
    </source>
</evidence>
<organism evidence="1 2">
    <name type="scientific">Rhizobium phage RHph_Y65</name>
    <dbReference type="NCBI Taxonomy" id="2509785"/>
    <lineage>
        <taxon>Viruses</taxon>
        <taxon>Duplodnaviria</taxon>
        <taxon>Heunggongvirae</taxon>
        <taxon>Uroviricota</taxon>
        <taxon>Caudoviricetes</taxon>
        <taxon>Kleczkowskaviridae</taxon>
        <taxon>Cuauhnahuacvirus</taxon>
        <taxon>Cuauhnahuacvirus Y65</taxon>
    </lineage>
</organism>
<sequence>MWMETIKAIGMFIILPVVLLMVGAVIIQSIPQADAASGSVQILTVPGQSNIVCMTRGGNTLSCVKV</sequence>
<protein>
    <submittedName>
        <fullName evidence="1">Uncharacterized protein</fullName>
    </submittedName>
</protein>
<evidence type="ECO:0000313" key="2">
    <source>
        <dbReference type="Proteomes" id="UP000655883"/>
    </source>
</evidence>
<keyword evidence="2" id="KW-1185">Reference proteome</keyword>
<gene>
    <name evidence="1" type="ORF">EVB97_086</name>
</gene>
<name>A0A7S5RI73_9CAUD</name>